<name>A0AAE0VY03_9BIVA</name>
<dbReference type="Pfam" id="PF00653">
    <property type="entry name" value="BIR"/>
    <property type="match status" value="2"/>
</dbReference>
<reference evidence="2" key="3">
    <citation type="submission" date="2023-05" db="EMBL/GenBank/DDBJ databases">
        <authorList>
            <person name="Smith C.H."/>
        </authorList>
    </citation>
    <scope>NUCLEOTIDE SEQUENCE</scope>
    <source>
        <strain evidence="2">CHS0354</strain>
        <tissue evidence="2">Mantle</tissue>
    </source>
</reference>
<dbReference type="GO" id="GO:0061630">
    <property type="term" value="F:ubiquitin protein ligase activity"/>
    <property type="evidence" value="ECO:0007669"/>
    <property type="project" value="TreeGrafter"/>
</dbReference>
<feature type="compositionally biased region" description="Polar residues" evidence="1">
    <location>
        <begin position="976"/>
        <end position="989"/>
    </location>
</feature>
<dbReference type="PANTHER" id="PTHR10044:SF174">
    <property type="entry name" value="DEATH-ASSOCIATED INHIBITOR OF APOPTOSIS 1"/>
    <property type="match status" value="1"/>
</dbReference>
<dbReference type="GO" id="GO:0031398">
    <property type="term" value="P:positive regulation of protein ubiquitination"/>
    <property type="evidence" value="ECO:0007669"/>
    <property type="project" value="TreeGrafter"/>
</dbReference>
<dbReference type="GO" id="GO:0051726">
    <property type="term" value="P:regulation of cell cycle"/>
    <property type="evidence" value="ECO:0007669"/>
    <property type="project" value="TreeGrafter"/>
</dbReference>
<dbReference type="InterPro" id="IPR001370">
    <property type="entry name" value="BIR_rpt"/>
</dbReference>
<evidence type="ECO:0000313" key="3">
    <source>
        <dbReference type="Proteomes" id="UP001195483"/>
    </source>
</evidence>
<dbReference type="SMART" id="SM00238">
    <property type="entry name" value="BIR"/>
    <property type="match status" value="2"/>
</dbReference>
<gene>
    <name evidence="2" type="ORF">CHS0354_018242</name>
</gene>
<feature type="region of interest" description="Disordered" evidence="1">
    <location>
        <begin position="49"/>
        <end position="76"/>
    </location>
</feature>
<proteinExistence type="predicted"/>
<dbReference type="SUPFAM" id="SSF57924">
    <property type="entry name" value="Inhibitor of apoptosis (IAP) repeat"/>
    <property type="match status" value="2"/>
</dbReference>
<dbReference type="Gene3D" id="1.10.1170.10">
    <property type="entry name" value="Inhibitor Of Apoptosis Protein (2mihbC-IAP-1), Chain A"/>
    <property type="match status" value="2"/>
</dbReference>
<dbReference type="InterPro" id="IPR050784">
    <property type="entry name" value="IAP"/>
</dbReference>
<comment type="caution">
    <text evidence="2">The sequence shown here is derived from an EMBL/GenBank/DDBJ whole genome shotgun (WGS) entry which is preliminary data.</text>
</comment>
<evidence type="ECO:0000256" key="1">
    <source>
        <dbReference type="SAM" id="MobiDB-lite"/>
    </source>
</evidence>
<dbReference type="CDD" id="cd00022">
    <property type="entry name" value="BIR"/>
    <property type="match status" value="1"/>
</dbReference>
<dbReference type="PANTHER" id="PTHR10044">
    <property type="entry name" value="INHIBITOR OF APOPTOSIS"/>
    <property type="match status" value="1"/>
</dbReference>
<dbReference type="GO" id="GO:0005737">
    <property type="term" value="C:cytoplasm"/>
    <property type="evidence" value="ECO:0007669"/>
    <property type="project" value="TreeGrafter"/>
</dbReference>
<dbReference type="GO" id="GO:0043027">
    <property type="term" value="F:cysteine-type endopeptidase inhibitor activity involved in apoptotic process"/>
    <property type="evidence" value="ECO:0007669"/>
    <property type="project" value="TreeGrafter"/>
</dbReference>
<reference evidence="2" key="1">
    <citation type="journal article" date="2021" name="Genome Biol. Evol.">
        <title>A High-Quality Reference Genome for a Parasitic Bivalve with Doubly Uniparental Inheritance (Bivalvia: Unionida).</title>
        <authorList>
            <person name="Smith C.H."/>
        </authorList>
    </citation>
    <scope>NUCLEOTIDE SEQUENCE</scope>
    <source>
        <strain evidence="2">CHS0354</strain>
    </source>
</reference>
<evidence type="ECO:0000313" key="2">
    <source>
        <dbReference type="EMBL" id="KAK3593115.1"/>
    </source>
</evidence>
<accession>A0AAE0VY03</accession>
<dbReference type="GO" id="GO:0005634">
    <property type="term" value="C:nucleus"/>
    <property type="evidence" value="ECO:0007669"/>
    <property type="project" value="TreeGrafter"/>
</dbReference>
<dbReference type="AlphaFoldDB" id="A0AAE0VY03"/>
<reference evidence="2" key="2">
    <citation type="journal article" date="2021" name="Genome Biol. Evol.">
        <title>Developing a high-quality reference genome for a parasitic bivalve with doubly uniparental inheritance (Bivalvia: Unionida).</title>
        <authorList>
            <person name="Smith C.H."/>
        </authorList>
    </citation>
    <scope>NUCLEOTIDE SEQUENCE</scope>
    <source>
        <strain evidence="2">CHS0354</strain>
        <tissue evidence="2">Mantle</tissue>
    </source>
</reference>
<dbReference type="PROSITE" id="PS50143">
    <property type="entry name" value="BIR_REPEAT_2"/>
    <property type="match status" value="2"/>
</dbReference>
<dbReference type="GO" id="GO:0043066">
    <property type="term" value="P:negative regulation of apoptotic process"/>
    <property type="evidence" value="ECO:0007669"/>
    <property type="project" value="TreeGrafter"/>
</dbReference>
<sequence>MDIEFFCDCRCLSKWQPSRLCIVLPFQPEEKYSSMAKMILEERGMHSISEQNYGNPNDGVSEESTENSGVNSDTSDRTLSLALKSSDKKEDENLQVEDVILFNKDLNNTENKSCRIFERRVDVTAETICQAEIENLRFKKGTSKFLALNSYGKELEDLTVKDIIISVIAQNCFSTESEVEGLIVKKETAECTLQASNEAEVKDLRVNSETLKITTKTHNSADMEVEYSRVEKGTVDNSAQMSDHAEIEDFRVKKESWEVTAQSYVNAEAENRTVRDGTDNSIHTIASEVFIGKEETVKFITKADFKEEVDALIVVEEFLKITSVATYKEKCDSYRAECYVSEREEEVESYNNIAPSIGLVIGQYFGDCVKIGDLTEPSLQGTYRSEGHTDDDRKNDFLSYQDIHKGRYQQDEFDEIFESIAKKEEQGYEPRERKHALSGERGVPYFLDDEKWSNSYPSVGVQQEFTTITTITSTEESLLLDTEEPHDTSYLKCGEKNEKNSDVSLRNIEIFSDFISLESEKKLFCSELHFRDMGNPSGFVSLKGNKKKKEGLIHLKEGVKLQSSRRQLLGSSVKVFFETGDTSLHQVKDASGIEQQILSDVGVAVQKEKYMAEIDEKTPRDIDLKEKKKHHLRQIVWLPRNWLPLPRLGRDEIVGFVEELIRDGHGGSSLPPAEHVELREILRQLASDNVPGPQITMKYEMLRLCTMKTFPGQDRPFAMRIVGAGFYYAGHKDQVICYCCGSRKEGWVLGDIPLLIHQNMAPDCGFLTHNTLVNVPIRKADYTESPSPTEVRLLAIQRSDGSNQSDTAQGESSLMLPSSEQNLVIISKMSHQMLVTNKSLPPNQLMASGRQNVLDDQQTISAHSDSLEEQPAKYPQYAVKNTRINSFQGWPAELRQRPEEMAECGFYYAGFSDCVRCFHCGVGLRNWMSEDDPWIEHARWSTECIYVLKMKGEEFVSLVKMAVEIAEREEAERSNGGKNQASKDSNETAPTAVIQEGNIKRENLKVN</sequence>
<protein>
    <submittedName>
        <fullName evidence="2">Uncharacterized protein</fullName>
    </submittedName>
</protein>
<feature type="compositionally biased region" description="Basic and acidic residues" evidence="1">
    <location>
        <begin position="998"/>
        <end position="1007"/>
    </location>
</feature>
<organism evidence="2 3">
    <name type="scientific">Potamilus streckersoni</name>
    <dbReference type="NCBI Taxonomy" id="2493646"/>
    <lineage>
        <taxon>Eukaryota</taxon>
        <taxon>Metazoa</taxon>
        <taxon>Spiralia</taxon>
        <taxon>Lophotrochozoa</taxon>
        <taxon>Mollusca</taxon>
        <taxon>Bivalvia</taxon>
        <taxon>Autobranchia</taxon>
        <taxon>Heteroconchia</taxon>
        <taxon>Palaeoheterodonta</taxon>
        <taxon>Unionida</taxon>
        <taxon>Unionoidea</taxon>
        <taxon>Unionidae</taxon>
        <taxon>Ambleminae</taxon>
        <taxon>Lampsilini</taxon>
        <taxon>Potamilus</taxon>
    </lineage>
</organism>
<feature type="region of interest" description="Disordered" evidence="1">
    <location>
        <begin position="969"/>
        <end position="1007"/>
    </location>
</feature>
<dbReference type="Proteomes" id="UP001195483">
    <property type="component" value="Unassembled WGS sequence"/>
</dbReference>
<dbReference type="EMBL" id="JAEAOA010001131">
    <property type="protein sequence ID" value="KAK3593115.1"/>
    <property type="molecule type" value="Genomic_DNA"/>
</dbReference>
<keyword evidence="3" id="KW-1185">Reference proteome</keyword>